<gene>
    <name evidence="4" type="ORF">GCM10010909_29160</name>
</gene>
<accession>A0ABQ6AA12</accession>
<feature type="domain" description="Gal80p-like C-terminal" evidence="3">
    <location>
        <begin position="135"/>
        <end position="274"/>
    </location>
</feature>
<dbReference type="Pfam" id="PF22685">
    <property type="entry name" value="Gal80p_C-like"/>
    <property type="match status" value="1"/>
</dbReference>
<dbReference type="Gene3D" id="3.30.360.10">
    <property type="entry name" value="Dihydrodipicolinate Reductase, domain 2"/>
    <property type="match status" value="1"/>
</dbReference>
<dbReference type="PANTHER" id="PTHR43818">
    <property type="entry name" value="BCDNA.GH03377"/>
    <property type="match status" value="1"/>
</dbReference>
<dbReference type="PANTHER" id="PTHR43818:SF11">
    <property type="entry name" value="BCDNA.GH03377"/>
    <property type="match status" value="1"/>
</dbReference>
<dbReference type="Pfam" id="PF01408">
    <property type="entry name" value="GFO_IDH_MocA"/>
    <property type="match status" value="1"/>
</dbReference>
<evidence type="ECO:0000313" key="4">
    <source>
        <dbReference type="EMBL" id="GLR68235.1"/>
    </source>
</evidence>
<dbReference type="SUPFAM" id="SSF55347">
    <property type="entry name" value="Glyceraldehyde-3-phosphate dehydrogenase-like, C-terminal domain"/>
    <property type="match status" value="1"/>
</dbReference>
<dbReference type="SUPFAM" id="SSF51735">
    <property type="entry name" value="NAD(P)-binding Rossmann-fold domains"/>
    <property type="match status" value="1"/>
</dbReference>
<protein>
    <submittedName>
        <fullName evidence="4">Oxidoreductase</fullName>
    </submittedName>
</protein>
<evidence type="ECO:0000256" key="1">
    <source>
        <dbReference type="ARBA" id="ARBA00023002"/>
    </source>
</evidence>
<dbReference type="InterPro" id="IPR050463">
    <property type="entry name" value="Gfo/Idh/MocA_oxidrdct_glycsds"/>
</dbReference>
<dbReference type="Gene3D" id="3.40.50.720">
    <property type="entry name" value="NAD(P)-binding Rossmann-like Domain"/>
    <property type="match status" value="1"/>
</dbReference>
<proteinExistence type="predicted"/>
<evidence type="ECO:0000259" key="3">
    <source>
        <dbReference type="Pfam" id="PF22685"/>
    </source>
</evidence>
<reference evidence="5" key="1">
    <citation type="journal article" date="2019" name="Int. J. Syst. Evol. Microbiol.">
        <title>The Global Catalogue of Microorganisms (GCM) 10K type strain sequencing project: providing services to taxonomists for standard genome sequencing and annotation.</title>
        <authorList>
            <consortium name="The Broad Institute Genomics Platform"/>
            <consortium name="The Broad Institute Genome Sequencing Center for Infectious Disease"/>
            <person name="Wu L."/>
            <person name="Ma J."/>
        </authorList>
    </citation>
    <scope>NUCLEOTIDE SEQUENCE [LARGE SCALE GENOMIC DNA]</scope>
    <source>
        <strain evidence="5">NBRC 112502</strain>
    </source>
</reference>
<feature type="domain" description="Gfo/Idh/MocA-like oxidoreductase N-terminal" evidence="2">
    <location>
        <begin position="7"/>
        <end position="128"/>
    </location>
</feature>
<dbReference type="InterPro" id="IPR000683">
    <property type="entry name" value="Gfo/Idh/MocA-like_OxRdtase_N"/>
</dbReference>
<name>A0ABQ6AA12_9PROT</name>
<dbReference type="EMBL" id="BSOS01000086">
    <property type="protein sequence ID" value="GLR68235.1"/>
    <property type="molecule type" value="Genomic_DNA"/>
</dbReference>
<organism evidence="4 5">
    <name type="scientific">Acidocella aquatica</name>
    <dbReference type="NCBI Taxonomy" id="1922313"/>
    <lineage>
        <taxon>Bacteria</taxon>
        <taxon>Pseudomonadati</taxon>
        <taxon>Pseudomonadota</taxon>
        <taxon>Alphaproteobacteria</taxon>
        <taxon>Acetobacterales</taxon>
        <taxon>Acidocellaceae</taxon>
        <taxon>Acidocella</taxon>
    </lineage>
</organism>
<dbReference type="InterPro" id="IPR036291">
    <property type="entry name" value="NAD(P)-bd_dom_sf"/>
</dbReference>
<comment type="caution">
    <text evidence="4">The sequence shown here is derived from an EMBL/GenBank/DDBJ whole genome shotgun (WGS) entry which is preliminary data.</text>
</comment>
<keyword evidence="1" id="KW-0560">Oxidoreductase</keyword>
<keyword evidence="5" id="KW-1185">Reference proteome</keyword>
<evidence type="ECO:0000259" key="2">
    <source>
        <dbReference type="Pfam" id="PF01408"/>
    </source>
</evidence>
<dbReference type="Proteomes" id="UP001156641">
    <property type="component" value="Unassembled WGS sequence"/>
</dbReference>
<sequence>MSTVALRIGVAGANAERGWAQLAHLPAIRALPGLEISAVLNRTQQGADAAAAAFGAAKAYTDIAALVNDPDVGIVAVTVRVLEHRAIVLAALAAGKHVYCEWPLGRDLAEAQEMTEAARDNPVHVAIGTQGPLAPAVRHAAKLVREGAIGRPLKLSVVSGCGGWGALTLPNYVYPEDKRNGATLSTIPDGHTIAAIEAVIGGYAEIDARTTTTRDEVHIYGTNDTVEQLCADHVLVIGRHSSGCVSSQEVVGGTVDTPLCFVLRGTKDTLTITGTHPGGYQCGQLTVATIPAAAPQPESIVPLFVDAPANVAELWGACAADIRNATRIVPNFDAAVRLTRVLDAIDRAAETGRRVILED</sequence>
<dbReference type="InterPro" id="IPR055080">
    <property type="entry name" value="Gal80p-like_C"/>
</dbReference>
<evidence type="ECO:0000313" key="5">
    <source>
        <dbReference type="Proteomes" id="UP001156641"/>
    </source>
</evidence>